<gene>
    <name evidence="6" type="primary">menD</name>
    <name evidence="10" type="ORF">OB69_05530</name>
</gene>
<dbReference type="RefSeq" id="WP_053222705.1">
    <property type="nucleotide sequence ID" value="NZ_JSVA01000006.1"/>
</dbReference>
<dbReference type="InterPro" id="IPR004433">
    <property type="entry name" value="MenaQ_synth_MenD"/>
</dbReference>
<evidence type="ECO:0000256" key="6">
    <source>
        <dbReference type="HAMAP-Rule" id="MF_01659"/>
    </source>
</evidence>
<comment type="cofactor">
    <cofactor evidence="6">
        <name>Mg(2+)</name>
        <dbReference type="ChEBI" id="CHEBI:18420"/>
    </cofactor>
    <cofactor evidence="6">
        <name>Mn(2+)</name>
        <dbReference type="ChEBI" id="CHEBI:29035"/>
    </cofactor>
</comment>
<feature type="domain" description="Menaquinone biosynthesis protein MenD middle" evidence="9">
    <location>
        <begin position="207"/>
        <end position="391"/>
    </location>
</feature>
<comment type="caution">
    <text evidence="10">The sequence shown here is derived from an EMBL/GenBank/DDBJ whole genome shotgun (WGS) entry which is preliminary data.</text>
</comment>
<protein>
    <recommendedName>
        <fullName evidence="6">2-succinyl-5-enolpyruvyl-6-hydroxy-3-cyclohexene-1-carboxylate synthase</fullName>
        <shortName evidence="6">SEPHCHC synthase</shortName>
        <ecNumber evidence="6">2.2.1.9</ecNumber>
    </recommendedName>
    <alternativeName>
        <fullName evidence="6">Menaquinone biosynthesis protein MenD</fullName>
    </alternativeName>
</protein>
<dbReference type="InterPro" id="IPR011766">
    <property type="entry name" value="TPP_enzyme_TPP-bd"/>
</dbReference>
<keyword evidence="4 6" id="KW-0786">Thiamine pyrophosphate</keyword>
<keyword evidence="6" id="KW-0474">Menaquinone biosynthesis</keyword>
<dbReference type="Gene3D" id="3.40.50.1220">
    <property type="entry name" value="TPP-binding domain"/>
    <property type="match status" value="1"/>
</dbReference>
<dbReference type="NCBIfam" id="TIGR00173">
    <property type="entry name" value="menD"/>
    <property type="match status" value="1"/>
</dbReference>
<comment type="cofactor">
    <cofactor evidence="6">
        <name>thiamine diphosphate</name>
        <dbReference type="ChEBI" id="CHEBI:58937"/>
    </cofactor>
    <text evidence="6">Binds 1 thiamine pyrophosphate per subunit.</text>
</comment>
<dbReference type="GO" id="GO:0030976">
    <property type="term" value="F:thiamine pyrophosphate binding"/>
    <property type="evidence" value="ECO:0007669"/>
    <property type="project" value="UniProtKB-UniRule"/>
</dbReference>
<dbReference type="InterPro" id="IPR012001">
    <property type="entry name" value="Thiamin_PyroP_enz_TPP-bd_dom"/>
</dbReference>
<accession>A0A0L8ANA1</accession>
<evidence type="ECO:0000259" key="9">
    <source>
        <dbReference type="Pfam" id="PF16582"/>
    </source>
</evidence>
<name>A0A0L8ANA1_9BACT</name>
<dbReference type="EC" id="2.2.1.9" evidence="6"/>
<comment type="pathway">
    <text evidence="6">Quinol/quinone metabolism; menaquinone biosynthesis.</text>
</comment>
<keyword evidence="11" id="KW-1185">Reference proteome</keyword>
<dbReference type="Proteomes" id="UP000036908">
    <property type="component" value="Unassembled WGS sequence"/>
</dbReference>
<comment type="function">
    <text evidence="6">Catalyzes the thiamine diphosphate-dependent decarboxylation of 2-oxoglutarate and the subsequent addition of the resulting succinic semialdehyde-thiamine pyrophosphate anion to isochorismate to yield 2-succinyl-5-enolpyruvyl-6-hydroxy-3-cyclohexene-1-carboxylate (SEPHCHC).</text>
</comment>
<dbReference type="Pfam" id="PF02775">
    <property type="entry name" value="TPP_enzyme_C"/>
    <property type="match status" value="1"/>
</dbReference>
<dbReference type="HAMAP" id="MF_01659">
    <property type="entry name" value="MenD"/>
    <property type="match status" value="1"/>
</dbReference>
<dbReference type="GO" id="GO:0070204">
    <property type="term" value="F:2-succinyl-5-enolpyruvyl-6-hydroxy-3-cyclohexene-1-carboxylic-acid synthase activity"/>
    <property type="evidence" value="ECO:0007669"/>
    <property type="project" value="UniProtKB-UniRule"/>
</dbReference>
<dbReference type="UniPathway" id="UPA00079"/>
<comment type="subunit">
    <text evidence="6">Homodimer.</text>
</comment>
<keyword evidence="2 6" id="KW-0479">Metal-binding</keyword>
<sequence>MILQHIYDIASVCASHGIQSAIISPGSRSAALTLAFVRHPEIETKIIPDERSAAFIAMGMAQQQGKPVALICTSGSAAYNYAPAIAEAFYQEIPLLILTADRPPEWINQYDGQTIQQSNIYGKHVLASFDFPVEVNHEDAKWHCNRIVNEAINASIGRKGPVHINVPIREPFYPDSNELVNFPEVRVIKNTPFQQNIHLAQWMSLGKKWQNHTRKAIVLGQMEYSKPLHTALYRFAEKAGIPIIADVISNQHDLPGVVFNQDSFLNPHLNTNNIELAPTLLITLGKSLISKNLKLYLRNNPPTEHWHISSSEKLNDSLQHLTELIKIDPEIFFGEFVQHVGGKGSFSYLNQWQQANQIVETAKASFMKMKKFSEFQAFNAVLNVVPNKAKLHFANSMAIRYANIIGAPKNKQVEIFANRGTSGIDGSNSTAVGAALSQKSPVVLFTGDMAFFYDRNAFWHNYNLKNLRVIVFNNHGGGIFRMIDGPKRQPELKEYFETKQKLNAENTAKDFGFEYYCCSNLKDLKDYLETFFNISKSAKILEIQTNSERNTEVFAEYKRAILEAFKA</sequence>
<proteinExistence type="inferred from homology"/>
<dbReference type="GO" id="GO:0000287">
    <property type="term" value="F:magnesium ion binding"/>
    <property type="evidence" value="ECO:0007669"/>
    <property type="project" value="UniProtKB-UniRule"/>
</dbReference>
<feature type="domain" description="Thiamine pyrophosphate enzyme TPP-binding" evidence="7">
    <location>
        <begin position="420"/>
        <end position="534"/>
    </location>
</feature>
<dbReference type="UniPathway" id="UPA01057">
    <property type="reaction ID" value="UER00164"/>
</dbReference>
<evidence type="ECO:0000259" key="8">
    <source>
        <dbReference type="Pfam" id="PF02776"/>
    </source>
</evidence>
<dbReference type="EMBL" id="JSVA01000006">
    <property type="protein sequence ID" value="KOF03746.1"/>
    <property type="molecule type" value="Genomic_DNA"/>
</dbReference>
<keyword evidence="5 6" id="KW-0464">Manganese</keyword>
<dbReference type="AlphaFoldDB" id="A0A0L8ANA1"/>
<feature type="domain" description="Thiamine pyrophosphate enzyme N-terminal TPP-binding" evidence="8">
    <location>
        <begin position="9"/>
        <end position="117"/>
    </location>
</feature>
<dbReference type="Pfam" id="PF16582">
    <property type="entry name" value="TPP_enzyme_M_2"/>
    <property type="match status" value="1"/>
</dbReference>
<comment type="catalytic activity">
    <reaction evidence="6">
        <text>isochorismate + 2-oxoglutarate + H(+) = 5-enolpyruvoyl-6-hydroxy-2-succinyl-cyclohex-3-ene-1-carboxylate + CO2</text>
        <dbReference type="Rhea" id="RHEA:25593"/>
        <dbReference type="ChEBI" id="CHEBI:15378"/>
        <dbReference type="ChEBI" id="CHEBI:16526"/>
        <dbReference type="ChEBI" id="CHEBI:16810"/>
        <dbReference type="ChEBI" id="CHEBI:29780"/>
        <dbReference type="ChEBI" id="CHEBI:58818"/>
        <dbReference type="EC" id="2.2.1.9"/>
    </reaction>
</comment>
<evidence type="ECO:0000313" key="10">
    <source>
        <dbReference type="EMBL" id="KOF03746.1"/>
    </source>
</evidence>
<dbReference type="CDD" id="cd07037">
    <property type="entry name" value="TPP_PYR_MenD"/>
    <property type="match status" value="1"/>
</dbReference>
<organism evidence="10 11">
    <name type="scientific">Roseivirga seohaensis subsp. aquiponti</name>
    <dbReference type="NCBI Taxonomy" id="1566026"/>
    <lineage>
        <taxon>Bacteria</taxon>
        <taxon>Pseudomonadati</taxon>
        <taxon>Bacteroidota</taxon>
        <taxon>Cytophagia</taxon>
        <taxon>Cytophagales</taxon>
        <taxon>Roseivirgaceae</taxon>
        <taxon>Roseivirga</taxon>
    </lineage>
</organism>
<comment type="pathway">
    <text evidence="6">Quinol/quinone metabolism; 1,4-dihydroxy-2-naphthoate biosynthesis; 1,4-dihydroxy-2-naphthoate from chorismate: step 2/7.</text>
</comment>
<evidence type="ECO:0000256" key="5">
    <source>
        <dbReference type="ARBA" id="ARBA00023211"/>
    </source>
</evidence>
<keyword evidence="1 6" id="KW-0808">Transferase</keyword>
<dbReference type="CDD" id="cd02009">
    <property type="entry name" value="TPP_SHCHC_synthase"/>
    <property type="match status" value="1"/>
</dbReference>
<dbReference type="PANTHER" id="PTHR42916">
    <property type="entry name" value="2-SUCCINYL-5-ENOLPYRUVYL-6-HYDROXY-3-CYCLOHEXENE-1-CARBOXYLATE SYNTHASE"/>
    <property type="match status" value="1"/>
</dbReference>
<dbReference type="InterPro" id="IPR032264">
    <property type="entry name" value="MenD_middle"/>
</dbReference>
<evidence type="ECO:0000259" key="7">
    <source>
        <dbReference type="Pfam" id="PF02775"/>
    </source>
</evidence>
<dbReference type="Pfam" id="PF02776">
    <property type="entry name" value="TPP_enzyme_N"/>
    <property type="match status" value="1"/>
</dbReference>
<evidence type="ECO:0000256" key="4">
    <source>
        <dbReference type="ARBA" id="ARBA00023052"/>
    </source>
</evidence>
<reference evidence="11" key="1">
    <citation type="submission" date="2014-11" db="EMBL/GenBank/DDBJ databases">
        <title>Genome sequencing of Roseivirga sp. D-25.</title>
        <authorList>
            <person name="Selvaratnam C."/>
            <person name="Thevarajoo S."/>
            <person name="Goh K.M."/>
            <person name="Eee R."/>
            <person name="Chan K.-G."/>
            <person name="Chong C.S."/>
        </authorList>
    </citation>
    <scope>NUCLEOTIDE SEQUENCE [LARGE SCALE GENOMIC DNA]</scope>
    <source>
        <strain evidence="11">D-25</strain>
    </source>
</reference>
<dbReference type="InterPro" id="IPR029061">
    <property type="entry name" value="THDP-binding"/>
</dbReference>
<dbReference type="SUPFAM" id="SSF52518">
    <property type="entry name" value="Thiamin diphosphate-binding fold (THDP-binding)"/>
    <property type="match status" value="2"/>
</dbReference>
<dbReference type="PANTHER" id="PTHR42916:SF1">
    <property type="entry name" value="PROTEIN PHYLLO, CHLOROPLASTIC"/>
    <property type="match status" value="1"/>
</dbReference>
<keyword evidence="3 6" id="KW-0460">Magnesium</keyword>
<evidence type="ECO:0000256" key="2">
    <source>
        <dbReference type="ARBA" id="ARBA00022723"/>
    </source>
</evidence>
<dbReference type="OrthoDB" id="9791859at2"/>
<comment type="similarity">
    <text evidence="6">Belongs to the TPP enzyme family. MenD subfamily.</text>
</comment>
<dbReference type="PATRIC" id="fig|1566026.4.peg.2930"/>
<dbReference type="PIRSF" id="PIRSF004983">
    <property type="entry name" value="MenD"/>
    <property type="match status" value="1"/>
</dbReference>
<dbReference type="GO" id="GO:0009234">
    <property type="term" value="P:menaquinone biosynthetic process"/>
    <property type="evidence" value="ECO:0007669"/>
    <property type="project" value="UniProtKB-UniRule"/>
</dbReference>
<evidence type="ECO:0000256" key="3">
    <source>
        <dbReference type="ARBA" id="ARBA00022842"/>
    </source>
</evidence>
<evidence type="ECO:0000256" key="1">
    <source>
        <dbReference type="ARBA" id="ARBA00022679"/>
    </source>
</evidence>
<dbReference type="GO" id="GO:0030145">
    <property type="term" value="F:manganese ion binding"/>
    <property type="evidence" value="ECO:0007669"/>
    <property type="project" value="UniProtKB-UniRule"/>
</dbReference>
<dbReference type="Gene3D" id="3.40.50.970">
    <property type="match status" value="2"/>
</dbReference>
<evidence type="ECO:0000313" key="11">
    <source>
        <dbReference type="Proteomes" id="UP000036908"/>
    </source>
</evidence>